<dbReference type="InterPro" id="IPR050364">
    <property type="entry name" value="Cytochrome_P450_fung"/>
</dbReference>
<comment type="subcellular location">
    <subcellularLocation>
        <location evidence="2">Membrane</location>
    </subcellularLocation>
</comment>
<dbReference type="PROSITE" id="PS00086">
    <property type="entry name" value="CYTOCHROME_P450"/>
    <property type="match status" value="1"/>
</dbReference>
<dbReference type="PANTHER" id="PTHR46300">
    <property type="entry name" value="P450, PUTATIVE (EUROFUNG)-RELATED-RELATED"/>
    <property type="match status" value="1"/>
</dbReference>
<keyword evidence="8" id="KW-0560">Oxidoreductase</keyword>
<evidence type="ECO:0000256" key="3">
    <source>
        <dbReference type="ARBA" id="ARBA00010617"/>
    </source>
</evidence>
<dbReference type="Gene3D" id="1.10.630.10">
    <property type="entry name" value="Cytochrome P450"/>
    <property type="match status" value="1"/>
</dbReference>
<dbReference type="GO" id="GO:0020037">
    <property type="term" value="F:heme binding"/>
    <property type="evidence" value="ECO:0007669"/>
    <property type="project" value="InterPro"/>
</dbReference>
<dbReference type="PANTHER" id="PTHR46300:SF5">
    <property type="entry name" value="CYTOCHROME P450"/>
    <property type="match status" value="1"/>
</dbReference>
<keyword evidence="7" id="KW-1133">Transmembrane helix</keyword>
<evidence type="ECO:0000256" key="1">
    <source>
        <dbReference type="ARBA" id="ARBA00001971"/>
    </source>
</evidence>
<evidence type="ECO:0000256" key="4">
    <source>
        <dbReference type="ARBA" id="ARBA00022617"/>
    </source>
</evidence>
<accession>A0A2R6NYH1</accession>
<evidence type="ECO:0000313" key="13">
    <source>
        <dbReference type="Proteomes" id="UP000186601"/>
    </source>
</evidence>
<comment type="similarity">
    <text evidence="3">Belongs to the cytochrome P450 family.</text>
</comment>
<keyword evidence="13" id="KW-1185">Reference proteome</keyword>
<dbReference type="STRING" id="98765.A0A2R6NYH1"/>
<dbReference type="InterPro" id="IPR017972">
    <property type="entry name" value="Cyt_P450_CS"/>
</dbReference>
<proteinExistence type="inferred from homology"/>
<dbReference type="InterPro" id="IPR036396">
    <property type="entry name" value="Cyt_P450_sf"/>
</dbReference>
<dbReference type="Proteomes" id="UP000186601">
    <property type="component" value="Unassembled WGS sequence"/>
</dbReference>
<evidence type="ECO:0000256" key="5">
    <source>
        <dbReference type="ARBA" id="ARBA00022692"/>
    </source>
</evidence>
<sequence>MSTKGIIFRKGLRSWVIRGRYYMTHKYTLSLMNLIPIGSITPDGRLDPNVPNPETAFGYGRRICPGRFMAFDSMWIAAACLLAVFDFNKPVDKDGEEIVPTGDLFNTGLVL</sequence>
<dbReference type="GO" id="GO:0016020">
    <property type="term" value="C:membrane"/>
    <property type="evidence" value="ECO:0007669"/>
    <property type="project" value="UniProtKB-SubCell"/>
</dbReference>
<keyword evidence="11" id="KW-0472">Membrane</keyword>
<evidence type="ECO:0000256" key="11">
    <source>
        <dbReference type="ARBA" id="ARBA00023136"/>
    </source>
</evidence>
<keyword evidence="6" id="KW-0479">Metal-binding</keyword>
<dbReference type="EMBL" id="MLYV02000692">
    <property type="protein sequence ID" value="PSR79563.1"/>
    <property type="molecule type" value="Genomic_DNA"/>
</dbReference>
<evidence type="ECO:0000256" key="7">
    <source>
        <dbReference type="ARBA" id="ARBA00022989"/>
    </source>
</evidence>
<dbReference type="GO" id="GO:0004497">
    <property type="term" value="F:monooxygenase activity"/>
    <property type="evidence" value="ECO:0007669"/>
    <property type="project" value="UniProtKB-KW"/>
</dbReference>
<protein>
    <recommendedName>
        <fullName evidence="14">Cytochrome P450</fullName>
    </recommendedName>
</protein>
<evidence type="ECO:0000256" key="8">
    <source>
        <dbReference type="ARBA" id="ARBA00023002"/>
    </source>
</evidence>
<keyword evidence="9" id="KW-0408">Iron</keyword>
<keyword evidence="10" id="KW-0503">Monooxygenase</keyword>
<comment type="cofactor">
    <cofactor evidence="1">
        <name>heme</name>
        <dbReference type="ChEBI" id="CHEBI:30413"/>
    </cofactor>
</comment>
<evidence type="ECO:0000256" key="2">
    <source>
        <dbReference type="ARBA" id="ARBA00004370"/>
    </source>
</evidence>
<dbReference type="GO" id="GO:0005506">
    <property type="term" value="F:iron ion binding"/>
    <property type="evidence" value="ECO:0007669"/>
    <property type="project" value="InterPro"/>
</dbReference>
<dbReference type="AlphaFoldDB" id="A0A2R6NYH1"/>
<keyword evidence="5" id="KW-0812">Transmembrane</keyword>
<dbReference type="GO" id="GO:0016705">
    <property type="term" value="F:oxidoreductase activity, acting on paired donors, with incorporation or reduction of molecular oxygen"/>
    <property type="evidence" value="ECO:0007669"/>
    <property type="project" value="InterPro"/>
</dbReference>
<dbReference type="OrthoDB" id="3934656at2759"/>
<name>A0A2R6NYH1_9APHY</name>
<evidence type="ECO:0000256" key="6">
    <source>
        <dbReference type="ARBA" id="ARBA00022723"/>
    </source>
</evidence>
<evidence type="ECO:0008006" key="14">
    <source>
        <dbReference type="Google" id="ProtNLM"/>
    </source>
</evidence>
<evidence type="ECO:0000256" key="10">
    <source>
        <dbReference type="ARBA" id="ARBA00023033"/>
    </source>
</evidence>
<comment type="caution">
    <text evidence="12">The sequence shown here is derived from an EMBL/GenBank/DDBJ whole genome shotgun (WGS) entry which is preliminary data.</text>
</comment>
<evidence type="ECO:0000256" key="9">
    <source>
        <dbReference type="ARBA" id="ARBA00023004"/>
    </source>
</evidence>
<dbReference type="SUPFAM" id="SSF48264">
    <property type="entry name" value="Cytochrome P450"/>
    <property type="match status" value="1"/>
</dbReference>
<evidence type="ECO:0000313" key="12">
    <source>
        <dbReference type="EMBL" id="PSR79563.1"/>
    </source>
</evidence>
<keyword evidence="4" id="KW-0349">Heme</keyword>
<organism evidence="12 13">
    <name type="scientific">Hermanssonia centrifuga</name>
    <dbReference type="NCBI Taxonomy" id="98765"/>
    <lineage>
        <taxon>Eukaryota</taxon>
        <taxon>Fungi</taxon>
        <taxon>Dikarya</taxon>
        <taxon>Basidiomycota</taxon>
        <taxon>Agaricomycotina</taxon>
        <taxon>Agaricomycetes</taxon>
        <taxon>Polyporales</taxon>
        <taxon>Meruliaceae</taxon>
        <taxon>Hermanssonia</taxon>
    </lineage>
</organism>
<reference evidence="12 13" key="1">
    <citation type="submission" date="2018-02" db="EMBL/GenBank/DDBJ databases">
        <title>Genome sequence of the basidiomycete white-rot fungus Phlebia centrifuga.</title>
        <authorList>
            <person name="Granchi Z."/>
            <person name="Peng M."/>
            <person name="de Vries R.P."/>
            <person name="Hilden K."/>
            <person name="Makela M.R."/>
            <person name="Grigoriev I."/>
            <person name="Riley R."/>
        </authorList>
    </citation>
    <scope>NUCLEOTIDE SEQUENCE [LARGE SCALE GENOMIC DNA]</scope>
    <source>
        <strain evidence="12 13">FBCC195</strain>
    </source>
</reference>
<gene>
    <name evidence="12" type="ORF">PHLCEN_2v6974</name>
</gene>